<keyword evidence="1" id="KW-0963">Cytoplasm</keyword>
<dbReference type="InterPro" id="IPR013520">
    <property type="entry name" value="Ribonucl_H"/>
</dbReference>
<dbReference type="SMART" id="SM00479">
    <property type="entry name" value="EXOIII"/>
    <property type="match status" value="1"/>
</dbReference>
<evidence type="ECO:0000313" key="8">
    <source>
        <dbReference type="Proteomes" id="UP000051373"/>
    </source>
</evidence>
<dbReference type="Gene3D" id="3.30.420.10">
    <property type="entry name" value="Ribonuclease H-like superfamily/Ribonuclease H"/>
    <property type="match status" value="1"/>
</dbReference>
<dbReference type="SUPFAM" id="SSF53098">
    <property type="entry name" value="Ribonuclease H-like"/>
    <property type="match status" value="1"/>
</dbReference>
<dbReference type="SMART" id="SM00465">
    <property type="entry name" value="GIYc"/>
    <property type="match status" value="1"/>
</dbReference>
<dbReference type="InterPro" id="IPR050066">
    <property type="entry name" value="UvrABC_protein_C"/>
</dbReference>
<dbReference type="InterPro" id="IPR047296">
    <property type="entry name" value="GIY-YIG_UvrC_Cho"/>
</dbReference>
<dbReference type="PATRIC" id="fig|1703779.3.peg.1336"/>
<evidence type="ECO:0000313" key="7">
    <source>
        <dbReference type="EMBL" id="KPK62223.1"/>
    </source>
</evidence>
<dbReference type="SUPFAM" id="SSF82771">
    <property type="entry name" value="GIY-YIG endonuclease"/>
    <property type="match status" value="1"/>
</dbReference>
<evidence type="ECO:0000256" key="3">
    <source>
        <dbReference type="ARBA" id="ARBA00022769"/>
    </source>
</evidence>
<dbReference type="EMBL" id="LJUJ01000047">
    <property type="protein sequence ID" value="KPK62223.1"/>
    <property type="molecule type" value="Genomic_DNA"/>
</dbReference>
<keyword evidence="3" id="KW-0228">DNA excision</keyword>
<dbReference type="CDD" id="cd06127">
    <property type="entry name" value="DEDDh"/>
    <property type="match status" value="1"/>
</dbReference>
<dbReference type="InterPro" id="IPR035901">
    <property type="entry name" value="GIY-YIG_endonuc_sf"/>
</dbReference>
<dbReference type="InterPro" id="IPR036397">
    <property type="entry name" value="RNaseH_sf"/>
</dbReference>
<evidence type="ECO:0000256" key="5">
    <source>
        <dbReference type="ARBA" id="ARBA00023204"/>
    </source>
</evidence>
<dbReference type="GO" id="GO:0006289">
    <property type="term" value="P:nucleotide-excision repair"/>
    <property type="evidence" value="ECO:0007669"/>
    <property type="project" value="InterPro"/>
</dbReference>
<evidence type="ECO:0000256" key="1">
    <source>
        <dbReference type="ARBA" id="ARBA00022490"/>
    </source>
</evidence>
<dbReference type="Gene3D" id="3.40.1440.10">
    <property type="entry name" value="GIY-YIG endonuclease"/>
    <property type="match status" value="1"/>
</dbReference>
<evidence type="ECO:0000256" key="4">
    <source>
        <dbReference type="ARBA" id="ARBA00022881"/>
    </source>
</evidence>
<sequence length="575" mass="65559">MHLEELKVLLLDCQTTGANPKQGAVIEIGWACADASKENIEPADVNAFLLKLPPGHEIPARVHKITGITKDEVDAGFEPLDIWSRLLSSADQIARLNQMDKCPAVIHFAKFETPFLIEMHTKIEPVFGFPFSIVCTHEIAKRIFPELPRRSLRAIAGYFGHSLGKIRRCREHILATAIIWREFTRVMRERHGIATFERLQNWLGQPVITTATERIYPMSEQARSNLPDEPGIYRMLRSNGDVLYVGKAGALRQRVNSYFRQSSCHPEHILEMLSQARQIDVTVTESALEAAMLESDEIKQLSPPYNVALRGDDREVWFCTPDLTEFSNTATQKFRIGPLVCQDAVIRFAAIQTLVKQGDVASGEEEKLVMALGMPEAYAPDMECILAGFEMFFKKYAEKLKLESVERTLTEIGKELWLQRLAEKEKAIDEPEEFELESGKVPMWTPASVCRLIESNVVRGTCELRRARWLVLLSESSLAWEETIAKSQQRFLIAFERGQVLFRRIIDAGDTPVPLGYNSSFVERQRSFDLMTVDRMRVVTTEIRKTLAAGRWVRLHLRPGVVLDNERLTKMFKWV</sequence>
<keyword evidence="2" id="KW-0227">DNA damage</keyword>
<feature type="domain" description="GIY-YIG" evidence="6">
    <location>
        <begin position="228"/>
        <end position="307"/>
    </location>
</feature>
<gene>
    <name evidence="7" type="ORF">AMJ83_11420</name>
</gene>
<reference evidence="7 8" key="1">
    <citation type="journal article" date="2015" name="Microbiome">
        <title>Genomic resolution of linkages in carbon, nitrogen, and sulfur cycling among widespread estuary sediment bacteria.</title>
        <authorList>
            <person name="Baker B.J."/>
            <person name="Lazar C.S."/>
            <person name="Teske A.P."/>
            <person name="Dick G.J."/>
        </authorList>
    </citation>
    <scope>NUCLEOTIDE SEQUENCE [LARGE SCALE GENOMIC DNA]</scope>
    <source>
        <strain evidence="7">SM23_42</strain>
    </source>
</reference>
<proteinExistence type="predicted"/>
<accession>A0A0S8FNE5</accession>
<dbReference type="GO" id="GO:0004527">
    <property type="term" value="F:exonuclease activity"/>
    <property type="evidence" value="ECO:0007669"/>
    <property type="project" value="UniProtKB-ARBA"/>
</dbReference>
<dbReference type="CDD" id="cd10434">
    <property type="entry name" value="GIY-YIG_UvrC_Cho"/>
    <property type="match status" value="1"/>
</dbReference>
<keyword evidence="4" id="KW-0267">Excision nuclease</keyword>
<evidence type="ECO:0000259" key="6">
    <source>
        <dbReference type="PROSITE" id="PS50164"/>
    </source>
</evidence>
<organism evidence="7 8">
    <name type="scientific">candidate division WOR_3 bacterium SM23_42</name>
    <dbReference type="NCBI Taxonomy" id="1703779"/>
    <lineage>
        <taxon>Bacteria</taxon>
        <taxon>Bacteria division WOR-3</taxon>
    </lineage>
</organism>
<dbReference type="GO" id="GO:0003676">
    <property type="term" value="F:nucleic acid binding"/>
    <property type="evidence" value="ECO:0007669"/>
    <property type="project" value="InterPro"/>
</dbReference>
<dbReference type="PROSITE" id="PS50164">
    <property type="entry name" value="GIY_YIG"/>
    <property type="match status" value="1"/>
</dbReference>
<dbReference type="STRING" id="1703779.AMJ83_11420"/>
<dbReference type="Proteomes" id="UP000051373">
    <property type="component" value="Unassembled WGS sequence"/>
</dbReference>
<dbReference type="InterPro" id="IPR000305">
    <property type="entry name" value="GIY-YIG_endonuc"/>
</dbReference>
<protein>
    <recommendedName>
        <fullName evidence="6">GIY-YIG domain-containing protein</fullName>
    </recommendedName>
</protein>
<dbReference type="Pfam" id="PF00929">
    <property type="entry name" value="RNase_T"/>
    <property type="match status" value="1"/>
</dbReference>
<dbReference type="AlphaFoldDB" id="A0A0S8FNE5"/>
<evidence type="ECO:0000256" key="2">
    <source>
        <dbReference type="ARBA" id="ARBA00022763"/>
    </source>
</evidence>
<dbReference type="FunFam" id="3.40.1440.10:FF:000001">
    <property type="entry name" value="UvrABC system protein C"/>
    <property type="match status" value="1"/>
</dbReference>
<comment type="caution">
    <text evidence="7">The sequence shown here is derived from an EMBL/GenBank/DDBJ whole genome shotgun (WGS) entry which is preliminary data.</text>
</comment>
<dbReference type="PANTHER" id="PTHR30562">
    <property type="entry name" value="UVRC/OXIDOREDUCTASE"/>
    <property type="match status" value="1"/>
</dbReference>
<dbReference type="PANTHER" id="PTHR30562:SF1">
    <property type="entry name" value="UVRABC SYSTEM PROTEIN C"/>
    <property type="match status" value="1"/>
</dbReference>
<dbReference type="GO" id="GO:0009380">
    <property type="term" value="C:excinuclease repair complex"/>
    <property type="evidence" value="ECO:0007669"/>
    <property type="project" value="TreeGrafter"/>
</dbReference>
<dbReference type="InterPro" id="IPR012337">
    <property type="entry name" value="RNaseH-like_sf"/>
</dbReference>
<name>A0A0S8FNE5_UNCW3</name>
<keyword evidence="5" id="KW-0234">DNA repair</keyword>